<reference evidence="6" key="1">
    <citation type="submission" date="2013-08" db="EMBL/GenBank/DDBJ databases">
        <authorList>
            <person name="Mendez C."/>
            <person name="Richter M."/>
            <person name="Ferrer M."/>
            <person name="Sanchez J."/>
        </authorList>
    </citation>
    <scope>NUCLEOTIDE SEQUENCE</scope>
</reference>
<evidence type="ECO:0000313" key="6">
    <source>
        <dbReference type="EMBL" id="EQD50747.1"/>
    </source>
</evidence>
<evidence type="ECO:0000256" key="3">
    <source>
        <dbReference type="ARBA" id="ARBA00011233"/>
    </source>
</evidence>
<keyword evidence="4" id="KW-0456">Lyase</keyword>
<comment type="subunit">
    <text evidence="3">Homotrimer.</text>
</comment>
<organism evidence="6">
    <name type="scientific">mine drainage metagenome</name>
    <dbReference type="NCBI Taxonomy" id="410659"/>
    <lineage>
        <taxon>unclassified sequences</taxon>
        <taxon>metagenomes</taxon>
        <taxon>ecological metagenomes</taxon>
    </lineage>
</organism>
<gene>
    <name evidence="6" type="ORF">B1B_11127</name>
</gene>
<dbReference type="SUPFAM" id="SSF51569">
    <property type="entry name" value="Aldolase"/>
    <property type="match status" value="1"/>
</dbReference>
<dbReference type="PANTHER" id="PTHR30246">
    <property type="entry name" value="2-KETO-3-DEOXY-6-PHOSPHOGLUCONATE ALDOLASE"/>
    <property type="match status" value="1"/>
</dbReference>
<dbReference type="InterPro" id="IPR013785">
    <property type="entry name" value="Aldolase_TIM"/>
</dbReference>
<dbReference type="EMBL" id="AUZY01007204">
    <property type="protein sequence ID" value="EQD50747.1"/>
    <property type="molecule type" value="Genomic_DNA"/>
</dbReference>
<dbReference type="InterPro" id="IPR000887">
    <property type="entry name" value="Aldlse_KDPG_KHG"/>
</dbReference>
<name>T1A1I5_9ZZZZ</name>
<comment type="pathway">
    <text evidence="1">Carbohydrate acid metabolism.</text>
</comment>
<dbReference type="GO" id="GO:0016829">
    <property type="term" value="F:lyase activity"/>
    <property type="evidence" value="ECO:0007669"/>
    <property type="project" value="UniProtKB-KW"/>
</dbReference>
<reference evidence="6" key="2">
    <citation type="journal article" date="2014" name="ISME J.">
        <title>Microbial stratification in low pH oxic and suboxic macroscopic growths along an acid mine drainage.</title>
        <authorList>
            <person name="Mendez-Garcia C."/>
            <person name="Mesa V."/>
            <person name="Sprenger R.R."/>
            <person name="Richter M."/>
            <person name="Diez M.S."/>
            <person name="Solano J."/>
            <person name="Bargiela R."/>
            <person name="Golyshina O.V."/>
            <person name="Manteca A."/>
            <person name="Ramos J.L."/>
            <person name="Gallego J.R."/>
            <person name="Llorente I."/>
            <person name="Martins Dos Santos V.A."/>
            <person name="Jensen O.N."/>
            <person name="Pelaez A.I."/>
            <person name="Sanchez J."/>
            <person name="Ferrer M."/>
        </authorList>
    </citation>
    <scope>NUCLEOTIDE SEQUENCE</scope>
</reference>
<dbReference type="CDD" id="cd00452">
    <property type="entry name" value="KDPG_aldolase"/>
    <property type="match status" value="1"/>
</dbReference>
<comment type="caution">
    <text evidence="6">The sequence shown here is derived from an EMBL/GenBank/DDBJ whole genome shotgun (WGS) entry which is preliminary data.</text>
</comment>
<dbReference type="Gene3D" id="3.20.20.70">
    <property type="entry name" value="Aldolase class I"/>
    <property type="match status" value="1"/>
</dbReference>
<proteinExistence type="inferred from homology"/>
<feature type="non-terminal residue" evidence="6">
    <location>
        <position position="189"/>
    </location>
</feature>
<evidence type="ECO:0000256" key="5">
    <source>
        <dbReference type="ARBA" id="ARBA00023277"/>
    </source>
</evidence>
<dbReference type="PANTHER" id="PTHR30246:SF1">
    <property type="entry name" value="2-DEHYDRO-3-DEOXY-6-PHOSPHOGALACTONATE ALDOLASE-RELATED"/>
    <property type="match status" value="1"/>
</dbReference>
<dbReference type="Pfam" id="PF01081">
    <property type="entry name" value="Aldolase"/>
    <property type="match status" value="1"/>
</dbReference>
<sequence length="189" mass="19367">MATCLQWGLNARPMVHHRSKEPVNVGNSFDPVAALFPNHLAAVIRWGDAEEAYQAVLTAARSGMGSVEITSATPQAFELIARLRAEVGDSCAVGAGTITDSVLAERAVASGAQYLVTPYLAPSVAPIAREAGRLLVMGATTPSEIAQAVAVGAGLVKVFPAAPIGGPAYIQAVRGPMPNVPLWVSGGVG</sequence>
<evidence type="ECO:0000256" key="2">
    <source>
        <dbReference type="ARBA" id="ARBA00006906"/>
    </source>
</evidence>
<evidence type="ECO:0000256" key="1">
    <source>
        <dbReference type="ARBA" id="ARBA00004761"/>
    </source>
</evidence>
<keyword evidence="5" id="KW-0119">Carbohydrate metabolism</keyword>
<comment type="similarity">
    <text evidence="2">Belongs to the KHG/KDPG aldolase family.</text>
</comment>
<evidence type="ECO:0000256" key="4">
    <source>
        <dbReference type="ARBA" id="ARBA00023239"/>
    </source>
</evidence>
<dbReference type="AlphaFoldDB" id="T1A1I5"/>
<protein>
    <submittedName>
        <fullName evidence="6">4-hydroxy-2-oxoglutarate aldolase / 2-dehydro-3-deoxyphosphogluconate aldolase</fullName>
    </submittedName>
</protein>
<accession>T1A1I5</accession>